<dbReference type="GO" id="GO:0009231">
    <property type="term" value="P:riboflavin biosynthetic process"/>
    <property type="evidence" value="ECO:0007669"/>
    <property type="project" value="InterPro"/>
</dbReference>
<evidence type="ECO:0000256" key="3">
    <source>
        <dbReference type="ARBA" id="ARBA00012393"/>
    </source>
</evidence>
<feature type="region of interest" description="Disordered" evidence="12">
    <location>
        <begin position="199"/>
        <end position="226"/>
    </location>
</feature>
<evidence type="ECO:0000256" key="9">
    <source>
        <dbReference type="ARBA" id="ARBA00022827"/>
    </source>
</evidence>
<keyword evidence="14" id="KW-0418">Kinase</keyword>
<keyword evidence="5" id="KW-0288">FMN</keyword>
<accession>A0A1I5IHJ8</accession>
<keyword evidence="4" id="KW-0285">Flavoprotein</keyword>
<dbReference type="OrthoDB" id="9803667at2"/>
<dbReference type="Gene3D" id="3.40.50.620">
    <property type="entry name" value="HUPs"/>
    <property type="match status" value="1"/>
</dbReference>
<evidence type="ECO:0000256" key="5">
    <source>
        <dbReference type="ARBA" id="ARBA00022643"/>
    </source>
</evidence>
<evidence type="ECO:0000256" key="11">
    <source>
        <dbReference type="ARBA" id="ARBA00049494"/>
    </source>
</evidence>
<dbReference type="GO" id="GO:0009398">
    <property type="term" value="P:FMN biosynthetic process"/>
    <property type="evidence" value="ECO:0007669"/>
    <property type="project" value="TreeGrafter"/>
</dbReference>
<evidence type="ECO:0000259" key="13">
    <source>
        <dbReference type="Pfam" id="PF06574"/>
    </source>
</evidence>
<keyword evidence="10" id="KW-0067">ATP-binding</keyword>
<evidence type="ECO:0000256" key="12">
    <source>
        <dbReference type="SAM" id="MobiDB-lite"/>
    </source>
</evidence>
<evidence type="ECO:0000256" key="4">
    <source>
        <dbReference type="ARBA" id="ARBA00022630"/>
    </source>
</evidence>
<dbReference type="InterPro" id="IPR015864">
    <property type="entry name" value="FAD_synthase"/>
</dbReference>
<dbReference type="UniPathway" id="UPA00277">
    <property type="reaction ID" value="UER00407"/>
</dbReference>
<comment type="pathway">
    <text evidence="1">Cofactor biosynthesis; FAD biosynthesis; FAD from FMN: step 1/1.</text>
</comment>
<evidence type="ECO:0000256" key="10">
    <source>
        <dbReference type="ARBA" id="ARBA00022840"/>
    </source>
</evidence>
<dbReference type="GO" id="GO:0005524">
    <property type="term" value="F:ATP binding"/>
    <property type="evidence" value="ECO:0007669"/>
    <property type="project" value="UniProtKB-KW"/>
</dbReference>
<keyword evidence="6 14" id="KW-0808">Transferase</keyword>
<name>A0A1I5IHJ8_PSUAM</name>
<evidence type="ECO:0000313" key="14">
    <source>
        <dbReference type="EMBL" id="SFO60035.1"/>
    </source>
</evidence>
<reference evidence="14 15" key="1">
    <citation type="submission" date="2016-10" db="EMBL/GenBank/DDBJ databases">
        <authorList>
            <person name="de Groot N.N."/>
        </authorList>
    </citation>
    <scope>NUCLEOTIDE SEQUENCE [LARGE SCALE GENOMIC DNA]</scope>
    <source>
        <strain evidence="14 15">CGMCC 4.1877</strain>
    </source>
</reference>
<dbReference type="GO" id="GO:0006747">
    <property type="term" value="P:FAD biosynthetic process"/>
    <property type="evidence" value="ECO:0007669"/>
    <property type="project" value="UniProtKB-UniPathway"/>
</dbReference>
<dbReference type="PANTHER" id="PTHR22749">
    <property type="entry name" value="RIBOFLAVIN KINASE/FMN ADENYLYLTRANSFERASE"/>
    <property type="match status" value="1"/>
</dbReference>
<dbReference type="CDD" id="cd02064">
    <property type="entry name" value="FAD_synthetase_N"/>
    <property type="match status" value="1"/>
</dbReference>
<sequence length="279" mass="28931">MTAALAQRAPVRTPLWYGLDEVPADLGPSVLTIGVFDGLHRGHRRLVDHARDVADERGLPLVLVTFDPHPARVLGTGKDTATLSSLEHRAELAGAAGADAVCVLRFTRDLAGLSPEEFARHVLAGVLDARAVVVGVNFTFGARAAGDVTTLQQLGAGLGFTTHAVPLLQAVDAPCSSSYTRRCLRAGDLDAATRALGRPHRVDGRRSGNLVTLDPDTAVPPPGRYHADVNGRATVVRVIDGVGVADGAGAAAPVLRIDAGPAGDGPVAVTFHGRAEGER</sequence>
<keyword evidence="9" id="KW-0274">FAD</keyword>
<comment type="catalytic activity">
    <reaction evidence="11">
        <text>FMN + ATP + H(+) = FAD + diphosphate</text>
        <dbReference type="Rhea" id="RHEA:17237"/>
        <dbReference type="ChEBI" id="CHEBI:15378"/>
        <dbReference type="ChEBI" id="CHEBI:30616"/>
        <dbReference type="ChEBI" id="CHEBI:33019"/>
        <dbReference type="ChEBI" id="CHEBI:57692"/>
        <dbReference type="ChEBI" id="CHEBI:58210"/>
        <dbReference type="EC" id="2.7.7.2"/>
    </reaction>
</comment>
<dbReference type="EMBL" id="FOUY01000103">
    <property type="protein sequence ID" value="SFO60035.1"/>
    <property type="molecule type" value="Genomic_DNA"/>
</dbReference>
<dbReference type="PANTHER" id="PTHR22749:SF6">
    <property type="entry name" value="RIBOFLAVIN KINASE"/>
    <property type="match status" value="1"/>
</dbReference>
<comment type="similarity">
    <text evidence="2">Belongs to the RibF family.</text>
</comment>
<dbReference type="FunFam" id="3.40.50.620:FF:000021">
    <property type="entry name" value="Riboflavin biosynthesis protein"/>
    <property type="match status" value="1"/>
</dbReference>
<evidence type="ECO:0000313" key="15">
    <source>
        <dbReference type="Proteomes" id="UP000199614"/>
    </source>
</evidence>
<protein>
    <recommendedName>
        <fullName evidence="3">FAD synthase</fullName>
        <ecNumber evidence="3">2.7.7.2</ecNumber>
    </recommendedName>
</protein>
<keyword evidence="7 14" id="KW-0548">Nucleotidyltransferase</keyword>
<dbReference type="AlphaFoldDB" id="A0A1I5IHJ8"/>
<dbReference type="SUPFAM" id="SSF52374">
    <property type="entry name" value="Nucleotidylyl transferase"/>
    <property type="match status" value="1"/>
</dbReference>
<dbReference type="RefSeq" id="WP_093357321.1">
    <property type="nucleotide sequence ID" value="NZ_FOUY01000103.1"/>
</dbReference>
<evidence type="ECO:0000256" key="8">
    <source>
        <dbReference type="ARBA" id="ARBA00022741"/>
    </source>
</evidence>
<evidence type="ECO:0000256" key="7">
    <source>
        <dbReference type="ARBA" id="ARBA00022695"/>
    </source>
</evidence>
<dbReference type="InterPro" id="IPR004821">
    <property type="entry name" value="Cyt_trans-like"/>
</dbReference>
<evidence type="ECO:0000256" key="6">
    <source>
        <dbReference type="ARBA" id="ARBA00022679"/>
    </source>
</evidence>
<proteinExistence type="inferred from homology"/>
<dbReference type="Proteomes" id="UP000199614">
    <property type="component" value="Unassembled WGS sequence"/>
</dbReference>
<evidence type="ECO:0000256" key="1">
    <source>
        <dbReference type="ARBA" id="ARBA00004726"/>
    </source>
</evidence>
<dbReference type="InterPro" id="IPR014729">
    <property type="entry name" value="Rossmann-like_a/b/a_fold"/>
</dbReference>
<dbReference type="NCBIfam" id="TIGR00125">
    <property type="entry name" value="cyt_tran_rel"/>
    <property type="match status" value="1"/>
</dbReference>
<keyword evidence="8" id="KW-0547">Nucleotide-binding</keyword>
<dbReference type="InterPro" id="IPR023468">
    <property type="entry name" value="Riboflavin_kinase"/>
</dbReference>
<dbReference type="EC" id="2.7.7.2" evidence="3"/>
<feature type="domain" description="FAD synthetase" evidence="13">
    <location>
        <begin position="26"/>
        <end position="178"/>
    </location>
</feature>
<dbReference type="GO" id="GO:0003919">
    <property type="term" value="F:FMN adenylyltransferase activity"/>
    <property type="evidence" value="ECO:0007669"/>
    <property type="project" value="UniProtKB-EC"/>
</dbReference>
<keyword evidence="15" id="KW-1185">Reference proteome</keyword>
<dbReference type="Pfam" id="PF06574">
    <property type="entry name" value="FAD_syn"/>
    <property type="match status" value="1"/>
</dbReference>
<gene>
    <name evidence="14" type="ORF">SAMN05216207_11035</name>
</gene>
<organism evidence="14 15">
    <name type="scientific">Pseudonocardia ammonioxydans</name>
    <dbReference type="NCBI Taxonomy" id="260086"/>
    <lineage>
        <taxon>Bacteria</taxon>
        <taxon>Bacillati</taxon>
        <taxon>Actinomycetota</taxon>
        <taxon>Actinomycetes</taxon>
        <taxon>Pseudonocardiales</taxon>
        <taxon>Pseudonocardiaceae</taxon>
        <taxon>Pseudonocardia</taxon>
    </lineage>
</organism>
<evidence type="ECO:0000256" key="2">
    <source>
        <dbReference type="ARBA" id="ARBA00010214"/>
    </source>
</evidence>
<dbReference type="GO" id="GO:0008531">
    <property type="term" value="F:riboflavin kinase activity"/>
    <property type="evidence" value="ECO:0007669"/>
    <property type="project" value="TreeGrafter"/>
</dbReference>
<dbReference type="STRING" id="260086.SAMN05216207_11035"/>